<name>A0A3A9ASX9_9FIRM</name>
<organism evidence="1 2">
    <name type="scientific">Parablautia intestinalis</name>
    <dbReference type="NCBI Taxonomy" id="2320100"/>
    <lineage>
        <taxon>Bacteria</taxon>
        <taxon>Bacillati</taxon>
        <taxon>Bacillota</taxon>
        <taxon>Clostridia</taxon>
        <taxon>Lachnospirales</taxon>
        <taxon>Lachnospiraceae</taxon>
        <taxon>Parablautia</taxon>
    </lineage>
</organism>
<evidence type="ECO:0000313" key="2">
    <source>
        <dbReference type="Proteomes" id="UP000280696"/>
    </source>
</evidence>
<sequence>MKLKVNKKSISGKKSNVRQATFEYPKCPLTVRELLEETVKICVSDYNKRREAGTELMQVFTGEDMESQAAGGRISFGINYGGRYAEEKSAVDNALQCFEDGLIAVFADGVRYEGLTKPLTLKEGSEVTFVRLTMLAGRMW</sequence>
<evidence type="ECO:0000313" key="1">
    <source>
        <dbReference type="EMBL" id="RKI90661.1"/>
    </source>
</evidence>
<dbReference type="OrthoDB" id="9808343at2"/>
<comment type="caution">
    <text evidence="1">The sequence shown here is derived from an EMBL/GenBank/DDBJ whole genome shotgun (WGS) entry which is preliminary data.</text>
</comment>
<proteinExistence type="predicted"/>
<protein>
    <submittedName>
        <fullName evidence="1">Uncharacterized protein</fullName>
    </submittedName>
</protein>
<dbReference type="RefSeq" id="WP_120470371.1">
    <property type="nucleotide sequence ID" value="NZ_CATAJS010000098.1"/>
</dbReference>
<accession>A0A3A9ASX9</accession>
<keyword evidence="2" id="KW-1185">Reference proteome</keyword>
<reference evidence="1 2" key="1">
    <citation type="submission" date="2018-09" db="EMBL/GenBank/DDBJ databases">
        <title>Murine metabolic-syndrome-specific gut microbial biobank.</title>
        <authorList>
            <person name="Liu C."/>
        </authorList>
    </citation>
    <scope>NUCLEOTIDE SEQUENCE [LARGE SCALE GENOMIC DNA]</scope>
    <source>
        <strain evidence="1 2">0.1xD8-82</strain>
    </source>
</reference>
<dbReference type="AlphaFoldDB" id="A0A3A9ASX9"/>
<gene>
    <name evidence="1" type="ORF">D7V94_12785</name>
</gene>
<dbReference type="EMBL" id="RAYQ01000013">
    <property type="protein sequence ID" value="RKI90661.1"/>
    <property type="molecule type" value="Genomic_DNA"/>
</dbReference>
<dbReference type="Proteomes" id="UP000280696">
    <property type="component" value="Unassembled WGS sequence"/>
</dbReference>